<dbReference type="RefSeq" id="WP_208555243.1">
    <property type="nucleotide sequence ID" value="NZ_CP072011.1"/>
</dbReference>
<sequence>MYDELLGKQAAGDSLLLIPAGRVGSVTNRTVSLYGFRGAGSTSDLLAESTHPYVITGHVGYSLDGGKTIYGFGPSVSEGMSAYEAIQSLRNGTSYPGVISDDTFIFESVANSTAMGRGGVPQTVYQQKISVSQAQFDAIKTAHDAIGVGNPMVDVFYSFPVRGGVAPGGCHFNCSTFPNSLGIPIPENSGVMKVYMPNLEKLGAPWRPMK</sequence>
<name>A0A8B6UT11_9PSED</name>
<protein>
    <submittedName>
        <fullName evidence="1">Uncharacterized protein</fullName>
    </submittedName>
</protein>
<dbReference type="EMBL" id="CP072011">
    <property type="protein sequence ID" value="QTH15038.1"/>
    <property type="molecule type" value="Genomic_DNA"/>
</dbReference>
<dbReference type="AlphaFoldDB" id="A0A8B6UT11"/>
<reference evidence="1" key="1">
    <citation type="book" date="2019" name="MICROBIAL BIOTECHNOLOGY" publisher="Unknown Publisher">
        <title>Optimization of recombineering for directed mutagenesis of bacteria Pseudomonas corrugata 3'.</title>
        <authorList>
            <person name="Buinitskaja S.V."/>
            <person name="Pilipenok N."/>
            <person name="Valentovich L.N."/>
        </authorList>
    </citation>
    <scope>NUCLEOTIDE SEQUENCE</scope>
    <source>
        <strain evidence="1">3prime</strain>
    </source>
</reference>
<gene>
    <name evidence="1" type="ORF">C4C32_03780</name>
</gene>
<reference evidence="1" key="2">
    <citation type="submission" date="2021-03" db="EMBL/GenBank/DDBJ databases">
        <authorList>
            <person name="Valentovich L.N."/>
            <person name="Akhremchuk A.E."/>
            <person name="Miamin V.E."/>
        </authorList>
    </citation>
    <scope>NUCLEOTIDE SEQUENCE</scope>
    <source>
        <strain evidence="1">3prime</strain>
    </source>
</reference>
<evidence type="ECO:0000313" key="1">
    <source>
        <dbReference type="EMBL" id="QTH15038.1"/>
    </source>
</evidence>
<proteinExistence type="predicted"/>
<evidence type="ECO:0000313" key="2">
    <source>
        <dbReference type="Proteomes" id="UP000663914"/>
    </source>
</evidence>
<dbReference type="Proteomes" id="UP000663914">
    <property type="component" value="Chromosome"/>
</dbReference>
<organism evidence="1 2">
    <name type="scientific">Pseudomonas corrugata</name>
    <dbReference type="NCBI Taxonomy" id="47879"/>
    <lineage>
        <taxon>Bacteria</taxon>
        <taxon>Pseudomonadati</taxon>
        <taxon>Pseudomonadota</taxon>
        <taxon>Gammaproteobacteria</taxon>
        <taxon>Pseudomonadales</taxon>
        <taxon>Pseudomonadaceae</taxon>
        <taxon>Pseudomonas</taxon>
    </lineage>
</organism>
<accession>A0A8B6UT11</accession>